<dbReference type="Gene3D" id="3.30.70.100">
    <property type="match status" value="1"/>
</dbReference>
<dbReference type="InterPro" id="IPR011008">
    <property type="entry name" value="Dimeric_a/b-barrel"/>
</dbReference>
<evidence type="ECO:0000313" key="2">
    <source>
        <dbReference type="Proteomes" id="UP001524318"/>
    </source>
</evidence>
<gene>
    <name evidence="1" type="ORF">NFC73_07150</name>
</gene>
<sequence length="153" mass="16870">MDPEEDGSRKAIPDVEPDLEAEDEVDDFIAYLDTSQVRPGKLEELKAAMTELAAFVDLNEPRIIAYSVYFSADGTTMSVLHFHPDPASLEFHLEVAGPKFPPIAPFIRMQTIEIFGRPTEELVARLQTKAKLLGSGSVIVRDFHAGFARLPGA</sequence>
<evidence type="ECO:0000313" key="1">
    <source>
        <dbReference type="EMBL" id="MCP8999507.1"/>
    </source>
</evidence>
<dbReference type="RefSeq" id="WP_254748884.1">
    <property type="nucleotide sequence ID" value="NZ_JANCLV010000004.1"/>
</dbReference>
<protein>
    <submittedName>
        <fullName evidence="1">Uncharacterized protein</fullName>
    </submittedName>
</protein>
<proteinExistence type="predicted"/>
<reference evidence="1 2" key="1">
    <citation type="submission" date="2022-06" db="EMBL/GenBank/DDBJ databases">
        <title>Pseudarthrobacter sp. strain RMG13 Genome sequencing and assembly.</title>
        <authorList>
            <person name="Kim I."/>
        </authorList>
    </citation>
    <scope>NUCLEOTIDE SEQUENCE [LARGE SCALE GENOMIC DNA]</scope>
    <source>
        <strain evidence="1 2">RMG13</strain>
    </source>
</reference>
<accession>A0ABT1LM69</accession>
<keyword evidence="2" id="KW-1185">Reference proteome</keyword>
<dbReference type="Proteomes" id="UP001524318">
    <property type="component" value="Unassembled WGS sequence"/>
</dbReference>
<dbReference type="SUPFAM" id="SSF54909">
    <property type="entry name" value="Dimeric alpha+beta barrel"/>
    <property type="match status" value="1"/>
</dbReference>
<comment type="caution">
    <text evidence="1">The sequence shown here is derived from an EMBL/GenBank/DDBJ whole genome shotgun (WGS) entry which is preliminary data.</text>
</comment>
<organism evidence="1 2">
    <name type="scientific">Pseudarthrobacter humi</name>
    <dbReference type="NCBI Taxonomy" id="2952523"/>
    <lineage>
        <taxon>Bacteria</taxon>
        <taxon>Bacillati</taxon>
        <taxon>Actinomycetota</taxon>
        <taxon>Actinomycetes</taxon>
        <taxon>Micrococcales</taxon>
        <taxon>Micrococcaceae</taxon>
        <taxon>Pseudarthrobacter</taxon>
    </lineage>
</organism>
<dbReference type="EMBL" id="JANCLV010000004">
    <property type="protein sequence ID" value="MCP8999507.1"/>
    <property type="molecule type" value="Genomic_DNA"/>
</dbReference>
<name>A0ABT1LM69_9MICC</name>